<evidence type="ECO:0000313" key="2">
    <source>
        <dbReference type="EMBL" id="QHU26514.1"/>
    </source>
</evidence>
<accession>A0A6C0LA38</accession>
<dbReference type="PANTHER" id="PTHR45663">
    <property type="entry name" value="GEO12009P1"/>
    <property type="match status" value="1"/>
</dbReference>
<proteinExistence type="predicted"/>
<evidence type="ECO:0000259" key="1">
    <source>
        <dbReference type="Pfam" id="PF00085"/>
    </source>
</evidence>
<dbReference type="PANTHER" id="PTHR45663:SF11">
    <property type="entry name" value="GEO12009P1"/>
    <property type="match status" value="1"/>
</dbReference>
<sequence>MIPLRSQEEFEELRSAKLEKPVLINFTASWCGPCKAFDWESVKDSLKRYTVYKCDVDENNYTPGFCGVRSIPAFLVITEKNAIVGPKQISDSGKLVEWLSVASSSN</sequence>
<name>A0A6C0LA38_9ZZZZ</name>
<dbReference type="CDD" id="cd02947">
    <property type="entry name" value="TRX_family"/>
    <property type="match status" value="1"/>
</dbReference>
<protein>
    <recommendedName>
        <fullName evidence="1">Thioredoxin domain-containing protein</fullName>
    </recommendedName>
</protein>
<dbReference type="GO" id="GO:0005737">
    <property type="term" value="C:cytoplasm"/>
    <property type="evidence" value="ECO:0007669"/>
    <property type="project" value="TreeGrafter"/>
</dbReference>
<feature type="domain" description="Thioredoxin" evidence="1">
    <location>
        <begin position="7"/>
        <end position="95"/>
    </location>
</feature>
<dbReference type="Pfam" id="PF00085">
    <property type="entry name" value="Thioredoxin"/>
    <property type="match status" value="1"/>
</dbReference>
<dbReference type="InterPro" id="IPR036249">
    <property type="entry name" value="Thioredoxin-like_sf"/>
</dbReference>
<dbReference type="Gene3D" id="3.40.30.10">
    <property type="entry name" value="Glutaredoxin"/>
    <property type="match status" value="1"/>
</dbReference>
<organism evidence="2">
    <name type="scientific">viral metagenome</name>
    <dbReference type="NCBI Taxonomy" id="1070528"/>
    <lineage>
        <taxon>unclassified sequences</taxon>
        <taxon>metagenomes</taxon>
        <taxon>organismal metagenomes</taxon>
    </lineage>
</organism>
<dbReference type="EMBL" id="MN740442">
    <property type="protein sequence ID" value="QHU26514.1"/>
    <property type="molecule type" value="Genomic_DNA"/>
</dbReference>
<dbReference type="AlphaFoldDB" id="A0A6C0LA38"/>
<dbReference type="SUPFAM" id="SSF52833">
    <property type="entry name" value="Thioredoxin-like"/>
    <property type="match status" value="1"/>
</dbReference>
<dbReference type="InterPro" id="IPR013766">
    <property type="entry name" value="Thioredoxin_domain"/>
</dbReference>
<reference evidence="2" key="1">
    <citation type="journal article" date="2020" name="Nature">
        <title>Giant virus diversity and host interactions through global metagenomics.</title>
        <authorList>
            <person name="Schulz F."/>
            <person name="Roux S."/>
            <person name="Paez-Espino D."/>
            <person name="Jungbluth S."/>
            <person name="Walsh D.A."/>
            <person name="Denef V.J."/>
            <person name="McMahon K.D."/>
            <person name="Konstantinidis K.T."/>
            <person name="Eloe-Fadrosh E.A."/>
            <person name="Kyrpides N.C."/>
            <person name="Woyke T."/>
        </authorList>
    </citation>
    <scope>NUCLEOTIDE SEQUENCE</scope>
    <source>
        <strain evidence="2">GVMAG-M-3300027759-16</strain>
    </source>
</reference>
<dbReference type="GO" id="GO:0015035">
    <property type="term" value="F:protein-disulfide reductase activity"/>
    <property type="evidence" value="ECO:0007669"/>
    <property type="project" value="TreeGrafter"/>
</dbReference>